<dbReference type="CDD" id="cd03467">
    <property type="entry name" value="Rieske"/>
    <property type="match status" value="1"/>
</dbReference>
<comment type="caution">
    <text evidence="13">The sequence shown here is derived from an EMBL/GenBank/DDBJ whole genome shotgun (WGS) entry which is preliminary data.</text>
</comment>
<dbReference type="InterPro" id="IPR014349">
    <property type="entry name" value="Rieske_Fe-S_prot"/>
</dbReference>
<evidence type="ECO:0000256" key="11">
    <source>
        <dbReference type="SAM" id="SignalP"/>
    </source>
</evidence>
<dbReference type="SUPFAM" id="SSF50022">
    <property type="entry name" value="ISP domain"/>
    <property type="match status" value="1"/>
</dbReference>
<keyword evidence="6" id="KW-0411">Iron-sulfur</keyword>
<reference evidence="14" key="1">
    <citation type="journal article" date="2020" name="Syst. Appl. Microbiol.">
        <title>Streptomyces alkaliterrae sp. nov., isolated from an alkaline soil, and emended descriptions of Streptomyces alkaliphilus, Streptomyces calidiresistens and Streptomyces durbertensis.</title>
        <authorList>
            <person name="Swiecimska M."/>
            <person name="Golinska P."/>
            <person name="Nouioui I."/>
            <person name="Wypij M."/>
            <person name="Rai M."/>
            <person name="Sangal V."/>
            <person name="Goodfellow M."/>
        </authorList>
    </citation>
    <scope>NUCLEOTIDE SEQUENCE [LARGE SCALE GENOMIC DNA]</scope>
    <source>
        <strain evidence="14">DSM 104538</strain>
    </source>
</reference>
<feature type="compositionally biased region" description="Gly residues" evidence="10">
    <location>
        <begin position="28"/>
        <end position="59"/>
    </location>
</feature>
<dbReference type="Proteomes" id="UP000766698">
    <property type="component" value="Unassembled WGS sequence"/>
</dbReference>
<dbReference type="InterPro" id="IPR036922">
    <property type="entry name" value="Rieske_2Fe-2S_sf"/>
</dbReference>
<evidence type="ECO:0000313" key="14">
    <source>
        <dbReference type="Proteomes" id="UP000766698"/>
    </source>
</evidence>
<name>A0ABR6ED93_9ACTN</name>
<evidence type="ECO:0000256" key="5">
    <source>
        <dbReference type="ARBA" id="ARBA00023004"/>
    </source>
</evidence>
<evidence type="ECO:0000256" key="10">
    <source>
        <dbReference type="SAM" id="MobiDB-lite"/>
    </source>
</evidence>
<dbReference type="PANTHER" id="PTHR10134">
    <property type="entry name" value="CYTOCHROME B-C1 COMPLEX SUBUNIT RIESKE, MITOCHONDRIAL"/>
    <property type="match status" value="1"/>
</dbReference>
<feature type="domain" description="Rieske" evidence="12">
    <location>
        <begin position="72"/>
        <end position="164"/>
    </location>
</feature>
<keyword evidence="11" id="KW-0732">Signal</keyword>
<dbReference type="Pfam" id="PF00355">
    <property type="entry name" value="Rieske"/>
    <property type="match status" value="1"/>
</dbReference>
<evidence type="ECO:0000313" key="13">
    <source>
        <dbReference type="EMBL" id="MBB1243309.1"/>
    </source>
</evidence>
<dbReference type="InterPro" id="IPR005805">
    <property type="entry name" value="Rieske_Fe-S_prot_C"/>
</dbReference>
<organism evidence="13 14">
    <name type="scientific">Streptomyces durbertensis</name>
    <dbReference type="NCBI Taxonomy" id="2448886"/>
    <lineage>
        <taxon>Bacteria</taxon>
        <taxon>Bacillati</taxon>
        <taxon>Actinomycetota</taxon>
        <taxon>Actinomycetes</taxon>
        <taxon>Kitasatosporales</taxon>
        <taxon>Streptomycetaceae</taxon>
        <taxon>Streptomyces</taxon>
    </lineage>
</organism>
<feature type="signal peptide" evidence="11">
    <location>
        <begin position="1"/>
        <end position="27"/>
    </location>
</feature>
<comment type="function">
    <text evidence="1">Iron-sulfur subunit of the cytochrome bc1 complex, an essential component of the respiratory electron transport chain required for ATP synthesis. The bc1 complex catalyzes the oxidation of menaquinol and the reduction of cytochrome c in the respiratory chain. The bc1 complex operates through a Q-cycle mechanism that couples electron transfer to generation of the proton gradient that drives ATP synthesis.</text>
</comment>
<evidence type="ECO:0000256" key="7">
    <source>
        <dbReference type="ARBA" id="ARBA00023157"/>
    </source>
</evidence>
<accession>A0ABR6ED93</accession>
<evidence type="ECO:0000256" key="4">
    <source>
        <dbReference type="ARBA" id="ARBA00022723"/>
    </source>
</evidence>
<comment type="cofactor">
    <cofactor evidence="9">
        <name>[2Fe-2S] cluster</name>
        <dbReference type="ChEBI" id="CHEBI:190135"/>
    </cofactor>
</comment>
<keyword evidence="3" id="KW-0001">2Fe-2S</keyword>
<sequence>MSAASASRRAVLAAGAAGLTAALTACGESGGSGPGYGGGNGQQENGTGTGGAETGGTETGGTPQQPGAEAGAELGPTSDIPVGQGKVFRDEKVVVTQPTNGDFKAYSAVCTHENCLVSEVSGGTINCACHGSKFSVADGSVTAGPAQRPLPPASITVDGNTIKLG</sequence>
<evidence type="ECO:0000256" key="6">
    <source>
        <dbReference type="ARBA" id="ARBA00023014"/>
    </source>
</evidence>
<feature type="region of interest" description="Disordered" evidence="10">
    <location>
        <begin position="28"/>
        <end position="85"/>
    </location>
</feature>
<evidence type="ECO:0000256" key="9">
    <source>
        <dbReference type="ARBA" id="ARBA00034078"/>
    </source>
</evidence>
<keyword evidence="7" id="KW-1015">Disulfide bond</keyword>
<dbReference type="PRINTS" id="PR00162">
    <property type="entry name" value="RIESKE"/>
</dbReference>
<evidence type="ECO:0000256" key="3">
    <source>
        <dbReference type="ARBA" id="ARBA00022714"/>
    </source>
</evidence>
<dbReference type="Gene3D" id="2.102.10.10">
    <property type="entry name" value="Rieske [2Fe-2S] iron-sulphur domain"/>
    <property type="match status" value="1"/>
</dbReference>
<keyword evidence="4" id="KW-0479">Metal-binding</keyword>
<evidence type="ECO:0000256" key="2">
    <source>
        <dbReference type="ARBA" id="ARBA00015816"/>
    </source>
</evidence>
<proteinExistence type="predicted"/>
<keyword evidence="14" id="KW-1185">Reference proteome</keyword>
<protein>
    <recommendedName>
        <fullName evidence="2">Cytochrome bc1 complex Rieske iron-sulfur subunit</fullName>
    </recommendedName>
    <alternativeName>
        <fullName evidence="8">Cytochrome bc1 reductase complex subunit QcrA</fullName>
    </alternativeName>
</protein>
<evidence type="ECO:0000259" key="12">
    <source>
        <dbReference type="PROSITE" id="PS51296"/>
    </source>
</evidence>
<dbReference type="InterPro" id="IPR017941">
    <property type="entry name" value="Rieske_2Fe-2S"/>
</dbReference>
<feature type="chain" id="PRO_5046421938" description="Cytochrome bc1 complex Rieske iron-sulfur subunit" evidence="11">
    <location>
        <begin position="28"/>
        <end position="165"/>
    </location>
</feature>
<evidence type="ECO:0000256" key="8">
    <source>
        <dbReference type="ARBA" id="ARBA00029586"/>
    </source>
</evidence>
<dbReference type="EMBL" id="WMLF01000066">
    <property type="protein sequence ID" value="MBB1243309.1"/>
    <property type="molecule type" value="Genomic_DNA"/>
</dbReference>
<dbReference type="PROSITE" id="PS51296">
    <property type="entry name" value="RIESKE"/>
    <property type="match status" value="1"/>
</dbReference>
<keyword evidence="5" id="KW-0408">Iron</keyword>
<dbReference type="RefSeq" id="WP_182854707.1">
    <property type="nucleotide sequence ID" value="NZ_WMLF01000066.1"/>
</dbReference>
<evidence type="ECO:0000256" key="1">
    <source>
        <dbReference type="ARBA" id="ARBA00002494"/>
    </source>
</evidence>
<gene>
    <name evidence="13" type="ORF">GL263_06980</name>
</gene>